<dbReference type="AlphaFoldDB" id="A0A8J2EII5"/>
<evidence type="ECO:0000256" key="1">
    <source>
        <dbReference type="SAM" id="MobiDB-lite"/>
    </source>
</evidence>
<comment type="caution">
    <text evidence="2">The sequence shown here is derived from an EMBL/GenBank/DDBJ whole genome shotgun (WGS) entry which is preliminary data.</text>
</comment>
<dbReference type="EMBL" id="CAJNRD030001114">
    <property type="protein sequence ID" value="CAG5073941.1"/>
    <property type="molecule type" value="Genomic_DNA"/>
</dbReference>
<feature type="region of interest" description="Disordered" evidence="1">
    <location>
        <begin position="1"/>
        <end position="56"/>
    </location>
</feature>
<keyword evidence="3" id="KW-1185">Reference proteome</keyword>
<feature type="compositionally biased region" description="Polar residues" evidence="1">
    <location>
        <begin position="26"/>
        <end position="40"/>
    </location>
</feature>
<organism evidence="2 3">
    <name type="scientific">Cotesia congregata</name>
    <name type="common">Parasitoid wasp</name>
    <name type="synonym">Apanteles congregatus</name>
    <dbReference type="NCBI Taxonomy" id="51543"/>
    <lineage>
        <taxon>Eukaryota</taxon>
        <taxon>Metazoa</taxon>
        <taxon>Ecdysozoa</taxon>
        <taxon>Arthropoda</taxon>
        <taxon>Hexapoda</taxon>
        <taxon>Insecta</taxon>
        <taxon>Pterygota</taxon>
        <taxon>Neoptera</taxon>
        <taxon>Endopterygota</taxon>
        <taxon>Hymenoptera</taxon>
        <taxon>Apocrita</taxon>
        <taxon>Ichneumonoidea</taxon>
        <taxon>Braconidae</taxon>
        <taxon>Microgastrinae</taxon>
        <taxon>Cotesia</taxon>
    </lineage>
</organism>
<evidence type="ECO:0000313" key="2">
    <source>
        <dbReference type="EMBL" id="CAG5073941.1"/>
    </source>
</evidence>
<reference evidence="2" key="1">
    <citation type="submission" date="2021-04" db="EMBL/GenBank/DDBJ databases">
        <authorList>
            <person name="Chebbi M.A.C M."/>
        </authorList>
    </citation>
    <scope>NUCLEOTIDE SEQUENCE</scope>
</reference>
<dbReference type="Proteomes" id="UP000786811">
    <property type="component" value="Unassembled WGS sequence"/>
</dbReference>
<gene>
    <name evidence="2" type="ORF">HICCMSTLAB_LOCUS713</name>
</gene>
<name>A0A8J2EII5_COTCN</name>
<accession>A0A8J2EII5</accession>
<sequence>MEMQAELPFTLTRPTPSEELSVPRSLPSTSAVQCPSSTPDNKPGPSDVNLINLSSDDEEERILEDLAREQLKK</sequence>
<proteinExistence type="predicted"/>
<evidence type="ECO:0000313" key="3">
    <source>
        <dbReference type="Proteomes" id="UP000786811"/>
    </source>
</evidence>
<protein>
    <submittedName>
        <fullName evidence="2">Uncharacterized protein</fullName>
    </submittedName>
</protein>